<dbReference type="PANTHER" id="PTHR43546">
    <property type="entry name" value="UPF0173 METAL-DEPENDENT HYDROLASE MJ1163-RELATED"/>
    <property type="match status" value="1"/>
</dbReference>
<dbReference type="Pfam" id="PF12706">
    <property type="entry name" value="Lactamase_B_2"/>
    <property type="match status" value="1"/>
</dbReference>
<evidence type="ECO:0000256" key="2">
    <source>
        <dbReference type="SAM" id="MobiDB-lite"/>
    </source>
</evidence>
<dbReference type="EMBL" id="JBHSPR010000048">
    <property type="protein sequence ID" value="MFC6021617.1"/>
    <property type="molecule type" value="Genomic_DNA"/>
</dbReference>
<comment type="caution">
    <text evidence="4">The sequence shown here is derived from an EMBL/GenBank/DDBJ whole genome shotgun (WGS) entry which is preliminary data.</text>
</comment>
<dbReference type="Proteomes" id="UP001596203">
    <property type="component" value="Unassembled WGS sequence"/>
</dbReference>
<protein>
    <submittedName>
        <fullName evidence="4">MBL fold metallo-hydrolase</fullName>
    </submittedName>
</protein>
<dbReference type="Gene3D" id="3.60.15.10">
    <property type="entry name" value="Ribonuclease Z/Hydroxyacylglutathione hydrolase-like"/>
    <property type="match status" value="1"/>
</dbReference>
<feature type="domain" description="Metallo-beta-lactamase" evidence="3">
    <location>
        <begin position="25"/>
        <end position="222"/>
    </location>
</feature>
<feature type="compositionally biased region" description="Low complexity" evidence="2">
    <location>
        <begin position="238"/>
        <end position="260"/>
    </location>
</feature>
<dbReference type="InterPro" id="IPR050114">
    <property type="entry name" value="UPF0173_UPF0282_UlaG_hydrolase"/>
</dbReference>
<name>A0ABW1KIN0_9ACTN</name>
<evidence type="ECO:0000259" key="3">
    <source>
        <dbReference type="Pfam" id="PF12706"/>
    </source>
</evidence>
<evidence type="ECO:0000256" key="1">
    <source>
        <dbReference type="ARBA" id="ARBA00022801"/>
    </source>
</evidence>
<dbReference type="RefSeq" id="WP_377430032.1">
    <property type="nucleotide sequence ID" value="NZ_JBHSPR010000048.1"/>
</dbReference>
<dbReference type="SUPFAM" id="SSF56281">
    <property type="entry name" value="Metallo-hydrolase/oxidoreductase"/>
    <property type="match status" value="1"/>
</dbReference>
<feature type="region of interest" description="Disordered" evidence="2">
    <location>
        <begin position="219"/>
        <end position="267"/>
    </location>
</feature>
<keyword evidence="5" id="KW-1185">Reference proteome</keyword>
<dbReference type="PANTHER" id="PTHR43546:SF9">
    <property type="entry name" value="L-ASCORBATE-6-PHOSPHATE LACTONASE ULAG-RELATED"/>
    <property type="match status" value="1"/>
</dbReference>
<dbReference type="InterPro" id="IPR036866">
    <property type="entry name" value="RibonucZ/Hydroxyglut_hydro"/>
</dbReference>
<keyword evidence="1" id="KW-0378">Hydrolase</keyword>
<gene>
    <name evidence="4" type="ORF">ACFP2T_36300</name>
</gene>
<sequence>MNPAPQVAITQIGGPTVLIEIGGWRLLTDPTFDPPGRRYRFGWGTSSRKLTGPAVTPQALGRIHAILLTHDHHSDNLDDLGRALLPAADTVLTTETGAGRLGSNATGLPPWTTTTLSAEGRPTIIITATPCRHGPPLSRPIVGDTIGFALPWDGQHHGQLWISGDTVLHQGTRHVAERLRIGTALLHLGGVRFPITGPIRNTMTGRKAVELCQAIRPHTVIPSTTKDGGTSGNPGPPSNASSLTLPPTSDAASDGSTAASEPTSRPE</sequence>
<reference evidence="5" key="1">
    <citation type="journal article" date="2019" name="Int. J. Syst. Evol. Microbiol.">
        <title>The Global Catalogue of Microorganisms (GCM) 10K type strain sequencing project: providing services to taxonomists for standard genome sequencing and annotation.</title>
        <authorList>
            <consortium name="The Broad Institute Genomics Platform"/>
            <consortium name="The Broad Institute Genome Sequencing Center for Infectious Disease"/>
            <person name="Wu L."/>
            <person name="Ma J."/>
        </authorList>
    </citation>
    <scope>NUCLEOTIDE SEQUENCE [LARGE SCALE GENOMIC DNA]</scope>
    <source>
        <strain evidence="5">ZS-35-S2</strain>
    </source>
</reference>
<organism evidence="4 5">
    <name type="scientific">Plantactinospora solaniradicis</name>
    <dbReference type="NCBI Taxonomy" id="1723736"/>
    <lineage>
        <taxon>Bacteria</taxon>
        <taxon>Bacillati</taxon>
        <taxon>Actinomycetota</taxon>
        <taxon>Actinomycetes</taxon>
        <taxon>Micromonosporales</taxon>
        <taxon>Micromonosporaceae</taxon>
        <taxon>Plantactinospora</taxon>
    </lineage>
</organism>
<accession>A0ABW1KIN0</accession>
<proteinExistence type="predicted"/>
<dbReference type="InterPro" id="IPR001279">
    <property type="entry name" value="Metallo-B-lactamas"/>
</dbReference>
<evidence type="ECO:0000313" key="4">
    <source>
        <dbReference type="EMBL" id="MFC6021617.1"/>
    </source>
</evidence>
<evidence type="ECO:0000313" key="5">
    <source>
        <dbReference type="Proteomes" id="UP001596203"/>
    </source>
</evidence>